<evidence type="ECO:0000259" key="11">
    <source>
        <dbReference type="PROSITE" id="PS52029"/>
    </source>
</evidence>
<dbReference type="InterPro" id="IPR006311">
    <property type="entry name" value="TAT_signal"/>
</dbReference>
<comment type="pathway">
    <text evidence="1 9">Cell wall biogenesis; peptidoglycan biosynthesis.</text>
</comment>
<dbReference type="PANTHER" id="PTHR30582">
    <property type="entry name" value="L,D-TRANSPEPTIDASE"/>
    <property type="match status" value="1"/>
</dbReference>
<dbReference type="GO" id="GO:0018104">
    <property type="term" value="P:peptidoglycan-protein cross-linking"/>
    <property type="evidence" value="ECO:0007669"/>
    <property type="project" value="TreeGrafter"/>
</dbReference>
<gene>
    <name evidence="12" type="primary">erfK_4</name>
    <name evidence="12" type="ORF">TA5114_00901</name>
</gene>
<evidence type="ECO:0000256" key="1">
    <source>
        <dbReference type="ARBA" id="ARBA00004752"/>
    </source>
</evidence>
<sequence>MSRIIKNRRQFLSTTAAAVIGLPALVKAQSVEQPTGTAVRRNISSFSAQPWQDHFDNLEHGAILCDINSRAVQFWSEDESIYKLYPSSVPQSEELTRRGYTRVVQKVEGPSWRPTPSMKERNPEWPDYWPPGPDNPLGTHALYLSWQYYRVHGTGDTRKIGRQSSNGCIGLYNEHIAELFDLAEVGTQVRLF</sequence>
<dbReference type="GO" id="GO:0016757">
    <property type="term" value="F:glycosyltransferase activity"/>
    <property type="evidence" value="ECO:0007669"/>
    <property type="project" value="UniProtKB-KW"/>
</dbReference>
<dbReference type="GO" id="GO:0008360">
    <property type="term" value="P:regulation of cell shape"/>
    <property type="evidence" value="ECO:0007669"/>
    <property type="project" value="UniProtKB-UniRule"/>
</dbReference>
<dbReference type="InterPro" id="IPR050979">
    <property type="entry name" value="LD-transpeptidase"/>
</dbReference>
<keyword evidence="5" id="KW-0378">Hydrolase</keyword>
<keyword evidence="3" id="KW-0328">Glycosyltransferase</keyword>
<dbReference type="AlphaFoldDB" id="A0A0P1INA9"/>
<dbReference type="Proteomes" id="UP000051184">
    <property type="component" value="Unassembled WGS sequence"/>
</dbReference>
<evidence type="ECO:0000256" key="5">
    <source>
        <dbReference type="ARBA" id="ARBA00022801"/>
    </source>
</evidence>
<dbReference type="OrthoDB" id="9795305at2"/>
<dbReference type="CDD" id="cd16913">
    <property type="entry name" value="YkuD_like"/>
    <property type="match status" value="1"/>
</dbReference>
<keyword evidence="8 9" id="KW-0961">Cell wall biogenesis/degradation</keyword>
<dbReference type="PANTHER" id="PTHR30582:SF24">
    <property type="entry name" value="L,D-TRANSPEPTIDASE ERFK_SRFK-RELATED"/>
    <property type="match status" value="1"/>
</dbReference>
<dbReference type="SUPFAM" id="SSF141523">
    <property type="entry name" value="L,D-transpeptidase catalytic domain-like"/>
    <property type="match status" value="1"/>
</dbReference>
<name>A0A0P1INA9_9RHOB</name>
<evidence type="ECO:0000256" key="6">
    <source>
        <dbReference type="ARBA" id="ARBA00022960"/>
    </source>
</evidence>
<feature type="active site" description="Proton donor/acceptor" evidence="9">
    <location>
        <position position="152"/>
    </location>
</feature>
<dbReference type="UniPathway" id="UPA00219"/>
<keyword evidence="7 9" id="KW-0573">Peptidoglycan synthesis</keyword>
<evidence type="ECO:0000256" key="8">
    <source>
        <dbReference type="ARBA" id="ARBA00023316"/>
    </source>
</evidence>
<dbReference type="PROSITE" id="PS52029">
    <property type="entry name" value="LD_TPASE"/>
    <property type="match status" value="1"/>
</dbReference>
<evidence type="ECO:0000256" key="7">
    <source>
        <dbReference type="ARBA" id="ARBA00022984"/>
    </source>
</evidence>
<evidence type="ECO:0000256" key="9">
    <source>
        <dbReference type="PROSITE-ProRule" id="PRU01373"/>
    </source>
</evidence>
<evidence type="ECO:0000313" key="12">
    <source>
        <dbReference type="EMBL" id="CUK25111.1"/>
    </source>
</evidence>
<keyword evidence="13" id="KW-1185">Reference proteome</keyword>
<dbReference type="GO" id="GO:0005576">
    <property type="term" value="C:extracellular region"/>
    <property type="evidence" value="ECO:0007669"/>
    <property type="project" value="TreeGrafter"/>
</dbReference>
<evidence type="ECO:0000313" key="13">
    <source>
        <dbReference type="Proteomes" id="UP000051184"/>
    </source>
</evidence>
<dbReference type="STRING" id="1715691.TA5113_03310"/>
<evidence type="ECO:0000256" key="4">
    <source>
        <dbReference type="ARBA" id="ARBA00022679"/>
    </source>
</evidence>
<accession>A0A0P1INA9</accession>
<evidence type="ECO:0000256" key="2">
    <source>
        <dbReference type="ARBA" id="ARBA00005992"/>
    </source>
</evidence>
<feature type="chain" id="PRO_5006065448" evidence="10">
    <location>
        <begin position="29"/>
        <end position="192"/>
    </location>
</feature>
<dbReference type="GO" id="GO:0071555">
    <property type="term" value="P:cell wall organization"/>
    <property type="evidence" value="ECO:0007669"/>
    <property type="project" value="UniProtKB-UniRule"/>
</dbReference>
<proteinExistence type="inferred from homology"/>
<dbReference type="EMBL" id="CYUE01000007">
    <property type="protein sequence ID" value="CUK25111.1"/>
    <property type="molecule type" value="Genomic_DNA"/>
</dbReference>
<organism evidence="12 13">
    <name type="scientific">Cognatishimia activa</name>
    <dbReference type="NCBI Taxonomy" id="1715691"/>
    <lineage>
        <taxon>Bacteria</taxon>
        <taxon>Pseudomonadati</taxon>
        <taxon>Pseudomonadota</taxon>
        <taxon>Alphaproteobacteria</taxon>
        <taxon>Rhodobacterales</taxon>
        <taxon>Paracoccaceae</taxon>
        <taxon>Cognatishimia</taxon>
    </lineage>
</organism>
<dbReference type="InterPro" id="IPR038063">
    <property type="entry name" value="Transpep_catalytic_dom"/>
</dbReference>
<keyword evidence="4 12" id="KW-0808">Transferase</keyword>
<feature type="active site" description="Nucleophile" evidence="9">
    <location>
        <position position="168"/>
    </location>
</feature>
<dbReference type="EC" id="2.-.-.-" evidence="12"/>
<keyword evidence="6 9" id="KW-0133">Cell shape</keyword>
<evidence type="ECO:0000256" key="10">
    <source>
        <dbReference type="SAM" id="SignalP"/>
    </source>
</evidence>
<dbReference type="GO" id="GO:0071972">
    <property type="term" value="F:peptidoglycan L,D-transpeptidase activity"/>
    <property type="evidence" value="ECO:0007669"/>
    <property type="project" value="TreeGrafter"/>
</dbReference>
<dbReference type="Gene3D" id="2.40.440.10">
    <property type="entry name" value="L,D-transpeptidase catalytic domain-like"/>
    <property type="match status" value="1"/>
</dbReference>
<dbReference type="InterPro" id="IPR005490">
    <property type="entry name" value="LD_TPept_cat_dom"/>
</dbReference>
<reference evidence="13" key="1">
    <citation type="submission" date="2015-09" db="EMBL/GenBank/DDBJ databases">
        <authorList>
            <person name="Rodrigo-Torres Lidia"/>
            <person name="Arahal R.David."/>
        </authorList>
    </citation>
    <scope>NUCLEOTIDE SEQUENCE [LARGE SCALE GENOMIC DNA]</scope>
    <source>
        <strain evidence="13">CECT 5114</strain>
    </source>
</reference>
<feature type="domain" description="L,D-TPase catalytic" evidence="11">
    <location>
        <begin position="61"/>
        <end position="192"/>
    </location>
</feature>
<feature type="signal peptide" evidence="10">
    <location>
        <begin position="1"/>
        <end position="28"/>
    </location>
</feature>
<keyword evidence="10" id="KW-0732">Signal</keyword>
<dbReference type="Pfam" id="PF03734">
    <property type="entry name" value="YkuD"/>
    <property type="match status" value="1"/>
</dbReference>
<comment type="similarity">
    <text evidence="2">Belongs to the YkuD family.</text>
</comment>
<dbReference type="PROSITE" id="PS51318">
    <property type="entry name" value="TAT"/>
    <property type="match status" value="1"/>
</dbReference>
<evidence type="ECO:0000256" key="3">
    <source>
        <dbReference type="ARBA" id="ARBA00022676"/>
    </source>
</evidence>
<protein>
    <submittedName>
        <fullName evidence="12">Putative L,D-transpeptidase ErfK/SrfK</fullName>
        <ecNumber evidence="12">2.-.-.-</ecNumber>
    </submittedName>
</protein>